<dbReference type="AlphaFoldDB" id="A0A8J4Q244"/>
<dbReference type="Proteomes" id="UP000695562">
    <property type="component" value="Unassembled WGS sequence"/>
</dbReference>
<sequence>MQRDFQNWYDQSLKWAKTSNDGEYNNIVIKEIYDIIDPFSKFLSKLYSEIESLDIVEIEKKYLYLPRFLKNVNSNPFFTLLCNKRGIKSTEANIQLLDDSTLDVKDTNDHYFQSISFSLKNIQLLLYDKVKHSNIYNNGNKTSIESGLKEFINYILYNNISLEEQQQQKIQDNEDLSKSFQLLNVLGFSLDDFNKEVESILLESNHEQINTLASSLLQPPQEFSLEKYTNQLSIINNDSTLTKTLLSSNLESFQEQQQQQQFVYNTFDKQFIENINQSNLKYGLNNQQIYLKCLLDIVITGFKKEEAKQNYSIPQVLLSNQIPHQCIRNPFMYQYTIKLLVKLYSQVKRPFSLFEQYILKFISSFTKTCLQLYDKLYNHANTNTNTTTTINNHFIVRSYPKRFESYILELMECSKLEVQLEPSMILSRLNEKKKLLLSAYQGSESKVFEKILMDLWTLHIQFRDIYIISVQQLKKIKSKTTNNNNNNDDHNELDLVLEYIIHYHFPLQNKLISSEIDESKLKSTLETYSPDKDSINNILLKLIK</sequence>
<dbReference type="EMBL" id="AJWJ01000029">
    <property type="protein sequence ID" value="KAF2077404.1"/>
    <property type="molecule type" value="Genomic_DNA"/>
</dbReference>
<gene>
    <name evidence="1" type="ORF">CYY_001253</name>
</gene>
<proteinExistence type="predicted"/>
<name>A0A8J4Q244_9MYCE</name>
<comment type="caution">
    <text evidence="1">The sequence shown here is derived from an EMBL/GenBank/DDBJ whole genome shotgun (WGS) entry which is preliminary data.</text>
</comment>
<reference evidence="1" key="1">
    <citation type="submission" date="2020-01" db="EMBL/GenBank/DDBJ databases">
        <title>Development of genomics and gene disruption for Polysphondylium violaceum indicates a role for the polyketide synthase stlB in stalk morphogenesis.</title>
        <authorList>
            <person name="Narita B."/>
            <person name="Kawabe Y."/>
            <person name="Kin K."/>
            <person name="Saito T."/>
            <person name="Gibbs R."/>
            <person name="Kuspa A."/>
            <person name="Muzny D."/>
            <person name="Queller D."/>
            <person name="Richards S."/>
            <person name="Strassman J."/>
            <person name="Sucgang R."/>
            <person name="Worley K."/>
            <person name="Schaap P."/>
        </authorList>
    </citation>
    <scope>NUCLEOTIDE SEQUENCE</scope>
    <source>
        <strain evidence="1">QSvi11</strain>
    </source>
</reference>
<protein>
    <submittedName>
        <fullName evidence="1">Uncharacterized protein</fullName>
    </submittedName>
</protein>
<evidence type="ECO:0000313" key="2">
    <source>
        <dbReference type="Proteomes" id="UP000695562"/>
    </source>
</evidence>
<keyword evidence="2" id="KW-1185">Reference proteome</keyword>
<accession>A0A8J4Q244</accession>
<evidence type="ECO:0000313" key="1">
    <source>
        <dbReference type="EMBL" id="KAF2077404.1"/>
    </source>
</evidence>
<organism evidence="1 2">
    <name type="scientific">Polysphondylium violaceum</name>
    <dbReference type="NCBI Taxonomy" id="133409"/>
    <lineage>
        <taxon>Eukaryota</taxon>
        <taxon>Amoebozoa</taxon>
        <taxon>Evosea</taxon>
        <taxon>Eumycetozoa</taxon>
        <taxon>Dictyostelia</taxon>
        <taxon>Dictyosteliales</taxon>
        <taxon>Dictyosteliaceae</taxon>
        <taxon>Polysphondylium</taxon>
    </lineage>
</organism>